<dbReference type="EMBL" id="CASHSV030000206">
    <property type="protein sequence ID" value="CAJ2652472.1"/>
    <property type="molecule type" value="Genomic_DNA"/>
</dbReference>
<evidence type="ECO:0000313" key="1">
    <source>
        <dbReference type="EMBL" id="CAJ2652472.1"/>
    </source>
</evidence>
<keyword evidence="2" id="KW-1185">Reference proteome</keyword>
<proteinExistence type="predicted"/>
<gene>
    <name evidence="1" type="ORF">MILVUS5_LOCUS19947</name>
</gene>
<accession>A0ACB0KA06</accession>
<evidence type="ECO:0000313" key="2">
    <source>
        <dbReference type="Proteomes" id="UP001177021"/>
    </source>
</evidence>
<protein>
    <submittedName>
        <fullName evidence="1">Uncharacterized protein</fullName>
    </submittedName>
</protein>
<comment type="caution">
    <text evidence="1">The sequence shown here is derived from an EMBL/GenBank/DDBJ whole genome shotgun (WGS) entry which is preliminary data.</text>
</comment>
<dbReference type="Proteomes" id="UP001177021">
    <property type="component" value="Unassembled WGS sequence"/>
</dbReference>
<name>A0ACB0KA06_TRIPR</name>
<organism evidence="1 2">
    <name type="scientific">Trifolium pratense</name>
    <name type="common">Red clover</name>
    <dbReference type="NCBI Taxonomy" id="57577"/>
    <lineage>
        <taxon>Eukaryota</taxon>
        <taxon>Viridiplantae</taxon>
        <taxon>Streptophyta</taxon>
        <taxon>Embryophyta</taxon>
        <taxon>Tracheophyta</taxon>
        <taxon>Spermatophyta</taxon>
        <taxon>Magnoliopsida</taxon>
        <taxon>eudicotyledons</taxon>
        <taxon>Gunneridae</taxon>
        <taxon>Pentapetalae</taxon>
        <taxon>rosids</taxon>
        <taxon>fabids</taxon>
        <taxon>Fabales</taxon>
        <taxon>Fabaceae</taxon>
        <taxon>Papilionoideae</taxon>
        <taxon>50 kb inversion clade</taxon>
        <taxon>NPAAA clade</taxon>
        <taxon>Hologalegina</taxon>
        <taxon>IRL clade</taxon>
        <taxon>Trifolieae</taxon>
        <taxon>Trifolium</taxon>
    </lineage>
</organism>
<sequence>MDLDPTNSSHVAKMFMDFMNDGTEEKLLRLYIEQAQEEAAADSSSRRRRRRRKIERNYDAGHDSNSTKQDDVELDPKSRDSDVREDKRQSRLEIGDTESSTNIEHHGNRKDRRSRKHTEEDESVPRSREDHDRKQDKRSGYDSDRREEKRSGFSGFVMDKNECWSKSSDMKCCSFHVIFS</sequence>
<reference evidence="1" key="1">
    <citation type="submission" date="2023-10" db="EMBL/GenBank/DDBJ databases">
        <authorList>
            <person name="Rodriguez Cubillos JULIANA M."/>
            <person name="De Vega J."/>
        </authorList>
    </citation>
    <scope>NUCLEOTIDE SEQUENCE</scope>
</reference>